<keyword evidence="3" id="KW-1185">Reference proteome</keyword>
<evidence type="ECO:0000256" key="1">
    <source>
        <dbReference type="ARBA" id="ARBA00023002"/>
    </source>
</evidence>
<protein>
    <submittedName>
        <fullName evidence="2">NAD(P)-dependent dehydrogenase (Short-subunit alcohol dehydrogenase family)</fullName>
    </submittedName>
</protein>
<dbReference type="OrthoDB" id="4577644at2"/>
<gene>
    <name evidence="2" type="ORF">CLV46_2540</name>
</gene>
<accession>A0A2M9CM35</accession>
<organism evidence="2 3">
    <name type="scientific">Diaminobutyricimonas aerilata</name>
    <dbReference type="NCBI Taxonomy" id="1162967"/>
    <lineage>
        <taxon>Bacteria</taxon>
        <taxon>Bacillati</taxon>
        <taxon>Actinomycetota</taxon>
        <taxon>Actinomycetes</taxon>
        <taxon>Micrococcales</taxon>
        <taxon>Microbacteriaceae</taxon>
        <taxon>Diaminobutyricimonas</taxon>
    </lineage>
</organism>
<name>A0A2M9CM35_9MICO</name>
<reference evidence="2 3" key="1">
    <citation type="submission" date="2017-11" db="EMBL/GenBank/DDBJ databases">
        <title>Genomic Encyclopedia of Archaeal and Bacterial Type Strains, Phase II (KMG-II): From Individual Species to Whole Genera.</title>
        <authorList>
            <person name="Goeker M."/>
        </authorList>
    </citation>
    <scope>NUCLEOTIDE SEQUENCE [LARGE SCALE GENOMIC DNA]</scope>
    <source>
        <strain evidence="2 3">DSM 27393</strain>
    </source>
</reference>
<dbReference type="EMBL" id="PGFF01000001">
    <property type="protein sequence ID" value="PJJ72960.1"/>
    <property type="molecule type" value="Genomic_DNA"/>
</dbReference>
<evidence type="ECO:0000313" key="2">
    <source>
        <dbReference type="EMBL" id="PJJ72960.1"/>
    </source>
</evidence>
<evidence type="ECO:0000313" key="3">
    <source>
        <dbReference type="Proteomes" id="UP000228758"/>
    </source>
</evidence>
<proteinExistence type="predicted"/>
<dbReference type="Gene3D" id="3.40.50.720">
    <property type="entry name" value="NAD(P)-binding Rossmann-like Domain"/>
    <property type="match status" value="1"/>
</dbReference>
<sequence>MRIAITGANAGIGLRAARLLAAEGHHVVALCRSVDRARAALGDDPRIQIQRLDLSSRASVSAAAERLVADGPLDALINNAAVFDQSQKQAVFTPDGHEAVWQTNHLGPFEFTARVSAALAASASPRLLFIASKGIVTMPRIRIRYGELDSADWYTPVKAYYHSKLAQTMTAVHLAELAGERVSVSCLRVPAVRLDADRLAAQPALLRMLYAPKNRVAADPAAIAAVYRDLISDGRQRSAEEVYVDEHGKVVPLPTFAAQQEERERLWRETSAIVGDPTWSLGGGR</sequence>
<dbReference type="AlphaFoldDB" id="A0A2M9CM35"/>
<dbReference type="PANTHER" id="PTHR43157:SF31">
    <property type="entry name" value="PHOSPHATIDYLINOSITOL-GLYCAN BIOSYNTHESIS CLASS F PROTEIN"/>
    <property type="match status" value="1"/>
</dbReference>
<dbReference type="PANTHER" id="PTHR43157">
    <property type="entry name" value="PHOSPHATIDYLINOSITOL-GLYCAN BIOSYNTHESIS CLASS F PROTEIN-RELATED"/>
    <property type="match status" value="1"/>
</dbReference>
<comment type="caution">
    <text evidence="2">The sequence shown here is derived from an EMBL/GenBank/DDBJ whole genome shotgun (WGS) entry which is preliminary data.</text>
</comment>
<dbReference type="RefSeq" id="WP_100365098.1">
    <property type="nucleotide sequence ID" value="NZ_PGFF01000001.1"/>
</dbReference>
<dbReference type="InterPro" id="IPR036291">
    <property type="entry name" value="NAD(P)-bd_dom_sf"/>
</dbReference>
<dbReference type="Pfam" id="PF00106">
    <property type="entry name" value="adh_short"/>
    <property type="match status" value="1"/>
</dbReference>
<dbReference type="GO" id="GO:0016491">
    <property type="term" value="F:oxidoreductase activity"/>
    <property type="evidence" value="ECO:0007669"/>
    <property type="project" value="UniProtKB-KW"/>
</dbReference>
<dbReference type="SUPFAM" id="SSF51735">
    <property type="entry name" value="NAD(P)-binding Rossmann-fold domains"/>
    <property type="match status" value="1"/>
</dbReference>
<dbReference type="Proteomes" id="UP000228758">
    <property type="component" value="Unassembled WGS sequence"/>
</dbReference>
<dbReference type="InterPro" id="IPR002347">
    <property type="entry name" value="SDR_fam"/>
</dbReference>
<dbReference type="PRINTS" id="PR00081">
    <property type="entry name" value="GDHRDH"/>
</dbReference>
<keyword evidence="1" id="KW-0560">Oxidoreductase</keyword>